<evidence type="ECO:0000256" key="1">
    <source>
        <dbReference type="ARBA" id="ARBA00010062"/>
    </source>
</evidence>
<comment type="similarity">
    <text evidence="1">Belongs to the leucine-binding protein family.</text>
</comment>
<dbReference type="EMBL" id="DQWS01000201">
    <property type="protein sequence ID" value="HDD53488.1"/>
    <property type="molecule type" value="Genomic_DNA"/>
</dbReference>
<evidence type="ECO:0000313" key="4">
    <source>
        <dbReference type="EMBL" id="HDD53488.1"/>
    </source>
</evidence>
<dbReference type="InterPro" id="IPR028082">
    <property type="entry name" value="Peripla_BP_I"/>
</dbReference>
<dbReference type="Gene3D" id="3.40.50.2300">
    <property type="match status" value="1"/>
</dbReference>
<keyword evidence="2" id="KW-0732">Signal</keyword>
<reference evidence="4" key="1">
    <citation type="journal article" date="2020" name="mSystems">
        <title>Genome- and Community-Level Interaction Insights into Carbon Utilization and Element Cycling Functions of Hydrothermarchaeota in Hydrothermal Sediment.</title>
        <authorList>
            <person name="Zhou Z."/>
            <person name="Liu Y."/>
            <person name="Xu W."/>
            <person name="Pan J."/>
            <person name="Luo Z.H."/>
            <person name="Li M."/>
        </authorList>
    </citation>
    <scope>NUCLEOTIDE SEQUENCE [LARGE SCALE GENOMIC DNA]</scope>
    <source>
        <strain evidence="4">HyVt-115</strain>
    </source>
</reference>
<proteinExistence type="inferred from homology"/>
<name>A0A7C0U6U2_9BACT</name>
<feature type="non-terminal residue" evidence="4">
    <location>
        <position position="1"/>
    </location>
</feature>
<comment type="caution">
    <text evidence="4">The sequence shown here is derived from an EMBL/GenBank/DDBJ whole genome shotgun (WGS) entry which is preliminary data.</text>
</comment>
<dbReference type="Pfam" id="PF13458">
    <property type="entry name" value="Peripla_BP_6"/>
    <property type="match status" value="1"/>
</dbReference>
<protein>
    <recommendedName>
        <fullName evidence="3">Leucine-binding protein domain-containing protein</fullName>
    </recommendedName>
</protein>
<accession>A0A7C0U6U2</accession>
<dbReference type="PANTHER" id="PTHR47235">
    <property type="entry name" value="BLR6548 PROTEIN"/>
    <property type="match status" value="1"/>
</dbReference>
<dbReference type="Proteomes" id="UP000885690">
    <property type="component" value="Unassembled WGS sequence"/>
</dbReference>
<organism evidence="4">
    <name type="scientific">Thermosulfidibacter takaii</name>
    <dbReference type="NCBI Taxonomy" id="412593"/>
    <lineage>
        <taxon>Bacteria</taxon>
        <taxon>Pseudomonadati</taxon>
        <taxon>Thermosulfidibacterota</taxon>
        <taxon>Thermosulfidibacteria</taxon>
        <taxon>Thermosulfidibacterales</taxon>
        <taxon>Thermosulfidibacteraceae</taxon>
    </lineage>
</organism>
<dbReference type="PANTHER" id="PTHR47235:SF1">
    <property type="entry name" value="BLR6548 PROTEIN"/>
    <property type="match status" value="1"/>
</dbReference>
<evidence type="ECO:0000256" key="2">
    <source>
        <dbReference type="ARBA" id="ARBA00022729"/>
    </source>
</evidence>
<dbReference type="InterPro" id="IPR028081">
    <property type="entry name" value="Leu-bd"/>
</dbReference>
<dbReference type="AlphaFoldDB" id="A0A7C0U6U2"/>
<feature type="domain" description="Leucine-binding protein" evidence="3">
    <location>
        <begin position="2"/>
        <end position="231"/>
    </location>
</feature>
<gene>
    <name evidence="4" type="ORF">ENF32_05410</name>
</gene>
<dbReference type="SUPFAM" id="SSF53822">
    <property type="entry name" value="Periplasmic binding protein-like I"/>
    <property type="match status" value="1"/>
</dbReference>
<sequence>PTKRWIFNLRPSYHQEVEAMIRGLVEEMGVEEVGIFYQDDTYGWEVLGAAESTLLRYKLEIKGKGSYKRNSLQVEEACRALLKERPQVVIMAGTWEPCAIFVKRVKEEGWDPLFLAISYVGGEAFARGAGEAGEGTVVAQVVPHPQSSLPIVQELRKALKEEEPTHVCLEGFLGAVLLVEALKDMEEVGRESLVRSLEAMKEMDLGGLRLHLSDHDHQAFSSVHFTVVRKGRLVPFHGFSGLASRSSPS</sequence>
<evidence type="ECO:0000259" key="3">
    <source>
        <dbReference type="Pfam" id="PF13458"/>
    </source>
</evidence>